<dbReference type="EMBL" id="JADGMS010000007">
    <property type="protein sequence ID" value="KAF9678104.1"/>
    <property type="molecule type" value="Genomic_DNA"/>
</dbReference>
<evidence type="ECO:0000256" key="6">
    <source>
        <dbReference type="ARBA" id="ARBA00022787"/>
    </source>
</evidence>
<dbReference type="InterPro" id="IPR023614">
    <property type="entry name" value="Porin_dom_sf"/>
</dbReference>
<dbReference type="GO" id="GO:0030150">
    <property type="term" value="P:protein import into mitochondrial matrix"/>
    <property type="evidence" value="ECO:0007669"/>
    <property type="project" value="InterPro"/>
</dbReference>
<keyword evidence="9" id="KW-0472">Membrane</keyword>
<reference evidence="10 11" key="1">
    <citation type="submission" date="2020-10" db="EMBL/GenBank/DDBJ databases">
        <title>Plant Genome Project.</title>
        <authorList>
            <person name="Zhang R.-G."/>
        </authorList>
    </citation>
    <scope>NUCLEOTIDE SEQUENCE [LARGE SCALE GENOMIC DNA]</scope>
    <source>
        <strain evidence="10">FAFU-HL-1</strain>
        <tissue evidence="10">Leaf</tissue>
    </source>
</reference>
<dbReference type="Gene3D" id="2.40.160.10">
    <property type="entry name" value="Porin"/>
    <property type="match status" value="1"/>
</dbReference>
<keyword evidence="8" id="KW-0496">Mitochondrion</keyword>
<dbReference type="AlphaFoldDB" id="A0A835K3V0"/>
<protein>
    <recommendedName>
        <fullName evidence="12">Mitochondrial import receptor subunit TOM40-1-like</fullName>
    </recommendedName>
</protein>
<evidence type="ECO:0000313" key="10">
    <source>
        <dbReference type="EMBL" id="KAF9678104.1"/>
    </source>
</evidence>
<comment type="subcellular location">
    <subcellularLocation>
        <location evidence="1">Mitochondrion outer membrane</location>
        <topology evidence="1">Multi-pass membrane protein</topology>
    </subcellularLocation>
</comment>
<gene>
    <name evidence="10" type="ORF">SADUNF_Sadunf07G0000300</name>
</gene>
<keyword evidence="4" id="KW-1134">Transmembrane beta strand</keyword>
<comment type="caution">
    <text evidence="10">The sequence shown here is derived from an EMBL/GenBank/DDBJ whole genome shotgun (WGS) entry which is preliminary data.</text>
</comment>
<evidence type="ECO:0000256" key="2">
    <source>
        <dbReference type="ARBA" id="ARBA00010510"/>
    </source>
</evidence>
<evidence type="ECO:0008006" key="12">
    <source>
        <dbReference type="Google" id="ProtNLM"/>
    </source>
</evidence>
<dbReference type="PANTHER" id="PTHR10802">
    <property type="entry name" value="MITOCHONDRIAL IMPORT RECEPTOR SUBUNIT TOM40"/>
    <property type="match status" value="1"/>
</dbReference>
<keyword evidence="11" id="KW-1185">Reference proteome</keyword>
<keyword evidence="5" id="KW-0812">Transmembrane</keyword>
<dbReference type="InterPro" id="IPR027246">
    <property type="entry name" value="Porin_Euk/Tom40"/>
</dbReference>
<organism evidence="10 11">
    <name type="scientific">Salix dunnii</name>
    <dbReference type="NCBI Taxonomy" id="1413687"/>
    <lineage>
        <taxon>Eukaryota</taxon>
        <taxon>Viridiplantae</taxon>
        <taxon>Streptophyta</taxon>
        <taxon>Embryophyta</taxon>
        <taxon>Tracheophyta</taxon>
        <taxon>Spermatophyta</taxon>
        <taxon>Magnoliopsida</taxon>
        <taxon>eudicotyledons</taxon>
        <taxon>Gunneridae</taxon>
        <taxon>Pentapetalae</taxon>
        <taxon>rosids</taxon>
        <taxon>fabids</taxon>
        <taxon>Malpighiales</taxon>
        <taxon>Salicaceae</taxon>
        <taxon>Saliceae</taxon>
        <taxon>Salix</taxon>
    </lineage>
</organism>
<evidence type="ECO:0000256" key="9">
    <source>
        <dbReference type="ARBA" id="ARBA00023136"/>
    </source>
</evidence>
<evidence type="ECO:0000256" key="5">
    <source>
        <dbReference type="ARBA" id="ARBA00022692"/>
    </source>
</evidence>
<keyword evidence="6" id="KW-1000">Mitochondrion outer membrane</keyword>
<evidence type="ECO:0000256" key="3">
    <source>
        <dbReference type="ARBA" id="ARBA00022448"/>
    </source>
</evidence>
<evidence type="ECO:0000256" key="7">
    <source>
        <dbReference type="ARBA" id="ARBA00022927"/>
    </source>
</evidence>
<dbReference type="GO" id="GO:0005741">
    <property type="term" value="C:mitochondrial outer membrane"/>
    <property type="evidence" value="ECO:0007669"/>
    <property type="project" value="UniProtKB-SubCell"/>
</dbReference>
<dbReference type="GO" id="GO:0008320">
    <property type="term" value="F:protein transmembrane transporter activity"/>
    <property type="evidence" value="ECO:0007669"/>
    <property type="project" value="InterPro"/>
</dbReference>
<proteinExistence type="inferred from homology"/>
<evidence type="ECO:0000256" key="8">
    <source>
        <dbReference type="ARBA" id="ARBA00023128"/>
    </source>
</evidence>
<comment type="similarity">
    <text evidence="2">Belongs to the Tom40 family.</text>
</comment>
<dbReference type="Proteomes" id="UP000657918">
    <property type="component" value="Unassembled WGS sequence"/>
</dbReference>
<keyword evidence="3" id="KW-0813">Transport</keyword>
<dbReference type="InterPro" id="IPR037930">
    <property type="entry name" value="Tom40"/>
</dbReference>
<dbReference type="OrthoDB" id="19656at2759"/>
<evidence type="ECO:0000256" key="4">
    <source>
        <dbReference type="ARBA" id="ARBA00022452"/>
    </source>
</evidence>
<keyword evidence="7" id="KW-0653">Protein transport</keyword>
<accession>A0A835K3V0</accession>
<evidence type="ECO:0000313" key="11">
    <source>
        <dbReference type="Proteomes" id="UP000657918"/>
    </source>
</evidence>
<sequence length="341" mass="37747">MAGFVPPGTTLSGNEATSAEAKKVNEVHKKIDYMDLPCPIPYEELHREALMSLKPEYFEGMRFDFTKGLNQKFSLSHSVMMGPMEIPSQSSETIKISTAHYEFGANFIDQKTMLIGRVLTDGRLNARVKCDLTDDLALKANAQLTNEPHMSHVMLNFDYKVKLASLSFHIHSPSQTMKVGVTDIFGKDYRSQLQLGNGALFGASYIQSVTPHLSLGAEVFWAGQHRKSGVGYAGRYETDKMVAAGQVASTGLMALSYVQKVSEKVSLATDFMYNYLSRDVTVSAGYDYALRQARLRGKIDSNGCTSALLEERLNMGLNFILSAELDHKKKDYKFGFGLTVG</sequence>
<dbReference type="CDD" id="cd07305">
    <property type="entry name" value="Porin3_Tom40"/>
    <property type="match status" value="1"/>
</dbReference>
<evidence type="ECO:0000256" key="1">
    <source>
        <dbReference type="ARBA" id="ARBA00004374"/>
    </source>
</evidence>
<dbReference type="Pfam" id="PF01459">
    <property type="entry name" value="Porin_3"/>
    <property type="match status" value="1"/>
</dbReference>
<name>A0A835K3V0_9ROSI</name>